<dbReference type="GeneID" id="24440060"/>
<gene>
    <name evidence="1" type="ORF">TTHERM_000655839</name>
</gene>
<dbReference type="EMBL" id="GG662502">
    <property type="protein sequence ID" value="EWS72315.1"/>
    <property type="molecule type" value="Genomic_DNA"/>
</dbReference>
<accession>W7WZP7</accession>
<dbReference type="KEGG" id="tet:TTHERM_000655839"/>
<keyword evidence="2" id="KW-1185">Reference proteome</keyword>
<proteinExistence type="predicted"/>
<reference evidence="2" key="1">
    <citation type="journal article" date="2006" name="PLoS Biol.">
        <title>Macronuclear genome sequence of the ciliate Tetrahymena thermophila, a model eukaryote.</title>
        <authorList>
            <person name="Eisen J.A."/>
            <person name="Coyne R.S."/>
            <person name="Wu M."/>
            <person name="Wu D."/>
            <person name="Thiagarajan M."/>
            <person name="Wortman J.R."/>
            <person name="Badger J.H."/>
            <person name="Ren Q."/>
            <person name="Amedeo P."/>
            <person name="Jones K.M."/>
            <person name="Tallon L.J."/>
            <person name="Delcher A.L."/>
            <person name="Salzberg S.L."/>
            <person name="Silva J.C."/>
            <person name="Haas B.J."/>
            <person name="Majoros W.H."/>
            <person name="Farzad M."/>
            <person name="Carlton J.M."/>
            <person name="Smith R.K. Jr."/>
            <person name="Garg J."/>
            <person name="Pearlman R.E."/>
            <person name="Karrer K.M."/>
            <person name="Sun L."/>
            <person name="Manning G."/>
            <person name="Elde N.C."/>
            <person name="Turkewitz A.P."/>
            <person name="Asai D.J."/>
            <person name="Wilkes D.E."/>
            <person name="Wang Y."/>
            <person name="Cai H."/>
            <person name="Collins K."/>
            <person name="Stewart B.A."/>
            <person name="Lee S.R."/>
            <person name="Wilamowska K."/>
            <person name="Weinberg Z."/>
            <person name="Ruzzo W.L."/>
            <person name="Wloga D."/>
            <person name="Gaertig J."/>
            <person name="Frankel J."/>
            <person name="Tsao C.-C."/>
            <person name="Gorovsky M.A."/>
            <person name="Keeling P.J."/>
            <person name="Waller R.F."/>
            <person name="Patron N.J."/>
            <person name="Cherry J.M."/>
            <person name="Stover N.A."/>
            <person name="Krieger C.J."/>
            <person name="del Toro C."/>
            <person name="Ryder H.F."/>
            <person name="Williamson S.C."/>
            <person name="Barbeau R.A."/>
            <person name="Hamilton E.P."/>
            <person name="Orias E."/>
        </authorList>
    </citation>
    <scope>NUCLEOTIDE SEQUENCE [LARGE SCALE GENOMIC DNA]</scope>
    <source>
        <strain evidence="2">SB210</strain>
    </source>
</reference>
<dbReference type="Proteomes" id="UP000009168">
    <property type="component" value="Unassembled WGS sequence"/>
</dbReference>
<organism evidence="1 2">
    <name type="scientific">Tetrahymena thermophila (strain SB210)</name>
    <dbReference type="NCBI Taxonomy" id="312017"/>
    <lineage>
        <taxon>Eukaryota</taxon>
        <taxon>Sar</taxon>
        <taxon>Alveolata</taxon>
        <taxon>Ciliophora</taxon>
        <taxon>Intramacronucleata</taxon>
        <taxon>Oligohymenophorea</taxon>
        <taxon>Hymenostomatida</taxon>
        <taxon>Tetrahymenina</taxon>
        <taxon>Tetrahymenidae</taxon>
        <taxon>Tetrahymena</taxon>
    </lineage>
</organism>
<protein>
    <submittedName>
        <fullName evidence="1">Uncharacterized protein</fullName>
    </submittedName>
</protein>
<name>W7WZP7_TETTS</name>
<dbReference type="InParanoid" id="W7WZP7"/>
<dbReference type="RefSeq" id="XP_012655149.1">
    <property type="nucleotide sequence ID" value="XM_012799695.1"/>
</dbReference>
<sequence>MKFTNTLIKLISLKHIYCLFQMRVEYFMAWKTRLDYCQENTLAALQDKPIKNKQWQLFCSFIYKITIDKQRNKKKKNISWDDDHKFSTTVFIIYMLIQRIPDTRNQLNQFIMKTISQAIQFIFFNLLNRKQE</sequence>
<dbReference type="AlphaFoldDB" id="W7WZP7"/>
<evidence type="ECO:0000313" key="2">
    <source>
        <dbReference type="Proteomes" id="UP000009168"/>
    </source>
</evidence>
<evidence type="ECO:0000313" key="1">
    <source>
        <dbReference type="EMBL" id="EWS72315.1"/>
    </source>
</evidence>